<gene>
    <name evidence="2" type="ORF">TM448B02027_0007</name>
</gene>
<proteinExistence type="predicted"/>
<organism evidence="2">
    <name type="scientific">viral metagenome</name>
    <dbReference type="NCBI Taxonomy" id="1070528"/>
    <lineage>
        <taxon>unclassified sequences</taxon>
        <taxon>metagenomes</taxon>
        <taxon>organismal metagenomes</taxon>
    </lineage>
</organism>
<accession>A0A6M3XS23</accession>
<feature type="region of interest" description="Disordered" evidence="1">
    <location>
        <begin position="84"/>
        <end position="103"/>
    </location>
</feature>
<dbReference type="AlphaFoldDB" id="A0A6M3XS23"/>
<dbReference type="EMBL" id="MT144867">
    <property type="protein sequence ID" value="QJI00662.1"/>
    <property type="molecule type" value="Genomic_DNA"/>
</dbReference>
<evidence type="ECO:0000256" key="1">
    <source>
        <dbReference type="SAM" id="MobiDB-lite"/>
    </source>
</evidence>
<name>A0A6M3XS23_9ZZZZ</name>
<evidence type="ECO:0000313" key="2">
    <source>
        <dbReference type="EMBL" id="QJI00662.1"/>
    </source>
</evidence>
<sequence>MKISEEMLKKAKELGLEVDEDTEETDLLKLIKEKEDEVTKKKDKDKDKDKDADYWKEEANKAFEARDLAKKERRDVQKRLKDIEDELSSAPDKSSVETMQKQLDSLTKYKEAIEKEREERDLKDKTELERKDIEFNKKLETLRKEMEEGLNEHKKELVASKETLEQKETQIRSLRKSNLSSEVFQHASKFGAYNPTQIVKLLSDRFEWDEDLSKFVNYIKNDKGKLVDELNVEETVKSFLEDDENDNLVKSKVKIDGLHRKDSDAVIKDKDKDKDKKDGLVQSMKTADGKYDPTHPAIIKSAEESRLSVEDYIEVREMRDSKMSKVRDLK</sequence>
<reference evidence="2" key="1">
    <citation type="submission" date="2020-03" db="EMBL/GenBank/DDBJ databases">
        <title>The deep terrestrial virosphere.</title>
        <authorList>
            <person name="Holmfeldt K."/>
            <person name="Nilsson E."/>
            <person name="Simone D."/>
            <person name="Lopez-Fernandez M."/>
            <person name="Wu X."/>
            <person name="de Brujin I."/>
            <person name="Lundin D."/>
            <person name="Andersson A."/>
            <person name="Bertilsson S."/>
            <person name="Dopson M."/>
        </authorList>
    </citation>
    <scope>NUCLEOTIDE SEQUENCE</scope>
    <source>
        <strain evidence="2">TM448B02027</strain>
    </source>
</reference>
<feature type="region of interest" description="Disordered" evidence="1">
    <location>
        <begin position="266"/>
        <end position="299"/>
    </location>
</feature>
<feature type="compositionally biased region" description="Basic and acidic residues" evidence="1">
    <location>
        <begin position="266"/>
        <end position="279"/>
    </location>
</feature>
<protein>
    <submittedName>
        <fullName evidence="2">Uncharacterized protein</fullName>
    </submittedName>
</protein>